<keyword evidence="1" id="KW-0472">Membrane</keyword>
<dbReference type="AlphaFoldDB" id="A0A1E5LJL1"/>
<keyword evidence="1" id="KW-1133">Transmembrane helix</keyword>
<dbReference type="Pfam" id="PF02517">
    <property type="entry name" value="Rce1-like"/>
    <property type="match status" value="1"/>
</dbReference>
<feature type="transmembrane region" description="Helical" evidence="1">
    <location>
        <begin position="84"/>
        <end position="103"/>
    </location>
</feature>
<keyword evidence="4" id="KW-1185">Reference proteome</keyword>
<evidence type="ECO:0000313" key="4">
    <source>
        <dbReference type="Proteomes" id="UP000095209"/>
    </source>
</evidence>
<dbReference type="PANTHER" id="PTHR36435:SF1">
    <property type="entry name" value="CAAX AMINO TERMINAL PROTEASE FAMILY PROTEIN"/>
    <property type="match status" value="1"/>
</dbReference>
<dbReference type="Proteomes" id="UP000095209">
    <property type="component" value="Unassembled WGS sequence"/>
</dbReference>
<evidence type="ECO:0000313" key="3">
    <source>
        <dbReference type="EMBL" id="OEH94283.1"/>
    </source>
</evidence>
<feature type="transmembrane region" description="Helical" evidence="1">
    <location>
        <begin position="7"/>
        <end position="25"/>
    </location>
</feature>
<name>A0A1E5LJL1_9BACI</name>
<feature type="transmembrane region" description="Helical" evidence="1">
    <location>
        <begin position="208"/>
        <end position="226"/>
    </location>
</feature>
<dbReference type="InterPro" id="IPR052710">
    <property type="entry name" value="CAAX_protease"/>
</dbReference>
<comment type="caution">
    <text evidence="3">The sequence shown here is derived from an EMBL/GenBank/DDBJ whole genome shotgun (WGS) entry which is preliminary data.</text>
</comment>
<dbReference type="EMBL" id="MJEH01000003">
    <property type="protein sequence ID" value="OEH94283.1"/>
    <property type="molecule type" value="Genomic_DNA"/>
</dbReference>
<dbReference type="GO" id="GO:0080120">
    <property type="term" value="P:CAAX-box protein maturation"/>
    <property type="evidence" value="ECO:0007669"/>
    <property type="project" value="UniProtKB-ARBA"/>
</dbReference>
<dbReference type="GO" id="GO:0004175">
    <property type="term" value="F:endopeptidase activity"/>
    <property type="evidence" value="ECO:0007669"/>
    <property type="project" value="UniProtKB-ARBA"/>
</dbReference>
<evidence type="ECO:0000256" key="1">
    <source>
        <dbReference type="SAM" id="Phobius"/>
    </source>
</evidence>
<feature type="transmembrane region" description="Helical" evidence="1">
    <location>
        <begin position="124"/>
        <end position="143"/>
    </location>
</feature>
<dbReference type="InterPro" id="IPR003675">
    <property type="entry name" value="Rce1/LyrA-like_dom"/>
</dbReference>
<evidence type="ECO:0000259" key="2">
    <source>
        <dbReference type="Pfam" id="PF02517"/>
    </source>
</evidence>
<reference evidence="3 4" key="1">
    <citation type="submission" date="2016-08" db="EMBL/GenBank/DDBJ databases">
        <title>Genome of Bacillus solimangrovi GH2-4.</title>
        <authorList>
            <person name="Lim S."/>
            <person name="Kim B.-C."/>
        </authorList>
    </citation>
    <scope>NUCLEOTIDE SEQUENCE [LARGE SCALE GENOMIC DNA]</scope>
    <source>
        <strain evidence="3 4">GH2-4</strain>
    </source>
</reference>
<dbReference type="STRING" id="1305675.BFG57_08475"/>
<accession>A0A1E5LJL1</accession>
<feature type="transmembrane region" description="Helical" evidence="1">
    <location>
        <begin position="155"/>
        <end position="173"/>
    </location>
</feature>
<protein>
    <recommendedName>
        <fullName evidence="2">CAAX prenyl protease 2/Lysostaphin resistance protein A-like domain-containing protein</fullName>
    </recommendedName>
</protein>
<feature type="transmembrane region" description="Helical" evidence="1">
    <location>
        <begin position="31"/>
        <end position="48"/>
    </location>
</feature>
<feature type="transmembrane region" description="Helical" evidence="1">
    <location>
        <begin position="57"/>
        <end position="78"/>
    </location>
</feature>
<gene>
    <name evidence="3" type="ORF">BFG57_08475</name>
</gene>
<dbReference type="PANTHER" id="PTHR36435">
    <property type="entry name" value="SLR1288 PROTEIN"/>
    <property type="match status" value="1"/>
</dbReference>
<dbReference type="OrthoDB" id="8607342at2"/>
<dbReference type="RefSeq" id="WP_069715639.1">
    <property type="nucleotide sequence ID" value="NZ_MJEH01000003.1"/>
</dbReference>
<feature type="domain" description="CAAX prenyl protease 2/Lysostaphin resistance protein A-like" evidence="2">
    <location>
        <begin position="123"/>
        <end position="218"/>
    </location>
</feature>
<proteinExistence type="predicted"/>
<sequence>MPNKQKIGIFFWLIIFIVTLSLRQFEILKLVTLLGLPLLIMGFGPMFYQKISLNRKFWFIPIVVSINLGIFFIDINPIPFNSSVITIVLLTLFIPIILLIFRLKECYQTIKTTQLFEPLNNTDFLRMLCQSILLLIGEEILFRGVFFQTLYNEKYAVELIVLNILIFVYYHYFNRFSASIYKTKDYIFHGLLAINLSVLYIYTQSLFLCIISHFIYNSISILSLLLRSSIYQNFKKKGDASLQ</sequence>
<feature type="transmembrane region" description="Helical" evidence="1">
    <location>
        <begin position="185"/>
        <end position="202"/>
    </location>
</feature>
<keyword evidence="1" id="KW-0812">Transmembrane</keyword>
<organism evidence="3 4">
    <name type="scientific">Bacillus solimangrovi</name>
    <dbReference type="NCBI Taxonomy" id="1305675"/>
    <lineage>
        <taxon>Bacteria</taxon>
        <taxon>Bacillati</taxon>
        <taxon>Bacillota</taxon>
        <taxon>Bacilli</taxon>
        <taxon>Bacillales</taxon>
        <taxon>Bacillaceae</taxon>
        <taxon>Bacillus</taxon>
    </lineage>
</organism>